<protein>
    <submittedName>
        <fullName evidence="1">Uncharacterized protein</fullName>
    </submittedName>
</protein>
<keyword evidence="2" id="KW-1185">Reference proteome</keyword>
<accession>A0A8S1RGQ0</accession>
<reference evidence="1" key="1">
    <citation type="submission" date="2021-01" db="EMBL/GenBank/DDBJ databases">
        <authorList>
            <consortium name="Genoscope - CEA"/>
            <person name="William W."/>
        </authorList>
    </citation>
    <scope>NUCLEOTIDE SEQUENCE</scope>
</reference>
<evidence type="ECO:0000313" key="2">
    <source>
        <dbReference type="Proteomes" id="UP000692954"/>
    </source>
</evidence>
<proteinExistence type="predicted"/>
<dbReference type="Proteomes" id="UP000692954">
    <property type="component" value="Unassembled WGS sequence"/>
</dbReference>
<sequence length="210" mass="25418">MTKILKRQKKNLLTNKIQQDLFKTRLLEKDDILYEAKNQFEKYLLIVFKINGKCQSQYNYQYFSIHKLLKQMRFSKIKSKKSLILNSKSKNWNPNCQKPINNISNHQNILNNQILNLKNLFKRIQNYRNNSYSKMKNYKILNNFNKEYFKTILIQKVNQSLYYKLIQKLKLIKDQEIELIKEQQKSLATQLKTSQGYATRFKQITRNGQY</sequence>
<dbReference type="AlphaFoldDB" id="A0A8S1RGQ0"/>
<comment type="caution">
    <text evidence="1">The sequence shown here is derived from an EMBL/GenBank/DDBJ whole genome shotgun (WGS) entry which is preliminary data.</text>
</comment>
<gene>
    <name evidence="1" type="ORF">PSON_ATCC_30995.1.T1670069</name>
</gene>
<evidence type="ECO:0000313" key="1">
    <source>
        <dbReference type="EMBL" id="CAD8126433.1"/>
    </source>
</evidence>
<dbReference type="EMBL" id="CAJJDN010000167">
    <property type="protein sequence ID" value="CAD8126433.1"/>
    <property type="molecule type" value="Genomic_DNA"/>
</dbReference>
<name>A0A8S1RGQ0_9CILI</name>
<organism evidence="1 2">
    <name type="scientific">Paramecium sonneborni</name>
    <dbReference type="NCBI Taxonomy" id="65129"/>
    <lineage>
        <taxon>Eukaryota</taxon>
        <taxon>Sar</taxon>
        <taxon>Alveolata</taxon>
        <taxon>Ciliophora</taxon>
        <taxon>Intramacronucleata</taxon>
        <taxon>Oligohymenophorea</taxon>
        <taxon>Peniculida</taxon>
        <taxon>Parameciidae</taxon>
        <taxon>Paramecium</taxon>
    </lineage>
</organism>